<keyword evidence="6" id="KW-1185">Reference proteome</keyword>
<evidence type="ECO:0000256" key="3">
    <source>
        <dbReference type="ARBA" id="ARBA00022991"/>
    </source>
</evidence>
<dbReference type="Gene3D" id="3.30.450.20">
    <property type="entry name" value="PAS domain"/>
    <property type="match status" value="1"/>
</dbReference>
<dbReference type="InterPro" id="IPR035965">
    <property type="entry name" value="PAS-like_dom_sf"/>
</dbReference>
<comment type="caution">
    <text evidence="5">The sequence shown here is derived from an EMBL/GenBank/DDBJ whole genome shotgun (WGS) entry which is preliminary data.</text>
</comment>
<accession>A0A9X1I211</accession>
<proteinExistence type="predicted"/>
<dbReference type="RefSeq" id="WP_226543057.1">
    <property type="nucleotide sequence ID" value="NZ_JAJAPW010000003.1"/>
</dbReference>
<keyword evidence="3" id="KW-0157">Chromophore</keyword>
<dbReference type="PANTHER" id="PTHR47429">
    <property type="entry name" value="PROTEIN TWIN LOV 1"/>
    <property type="match status" value="1"/>
</dbReference>
<keyword evidence="2" id="KW-0288">FMN</keyword>
<dbReference type="CDD" id="cd00130">
    <property type="entry name" value="PAS"/>
    <property type="match status" value="1"/>
</dbReference>
<organism evidence="5 6">
    <name type="scientific">Neotamlana laminarinivorans</name>
    <dbReference type="NCBI Taxonomy" id="2883124"/>
    <lineage>
        <taxon>Bacteria</taxon>
        <taxon>Pseudomonadati</taxon>
        <taxon>Bacteroidota</taxon>
        <taxon>Flavobacteriia</taxon>
        <taxon>Flavobacteriales</taxon>
        <taxon>Flavobacteriaceae</taxon>
        <taxon>Neotamlana</taxon>
    </lineage>
</organism>
<name>A0A9X1I211_9FLAO</name>
<dbReference type="Proteomes" id="UP001139199">
    <property type="component" value="Unassembled WGS sequence"/>
</dbReference>
<keyword evidence="1" id="KW-0285">Flavoprotein</keyword>
<evidence type="ECO:0000313" key="6">
    <source>
        <dbReference type="Proteomes" id="UP001139199"/>
    </source>
</evidence>
<dbReference type="SMART" id="SM00091">
    <property type="entry name" value="PAS"/>
    <property type="match status" value="1"/>
</dbReference>
<gene>
    <name evidence="5" type="ORF">LG649_07915</name>
</gene>
<evidence type="ECO:0000256" key="2">
    <source>
        <dbReference type="ARBA" id="ARBA00022643"/>
    </source>
</evidence>
<reference evidence="5" key="1">
    <citation type="submission" date="2021-10" db="EMBL/GenBank/DDBJ databases">
        <title>Tamlana sargassums sp. nov., and Tamlana laminarinivorans sp. nov., two new bacteria isolated from the brown alga.</title>
        <authorList>
            <person name="Li J."/>
        </authorList>
    </citation>
    <scope>NUCLEOTIDE SEQUENCE</scope>
    <source>
        <strain evidence="5">PT2-4</strain>
    </source>
</reference>
<dbReference type="Pfam" id="PF13426">
    <property type="entry name" value="PAS_9"/>
    <property type="match status" value="1"/>
</dbReference>
<evidence type="ECO:0000313" key="5">
    <source>
        <dbReference type="EMBL" id="MCB4798767.1"/>
    </source>
</evidence>
<evidence type="ECO:0000256" key="1">
    <source>
        <dbReference type="ARBA" id="ARBA00022630"/>
    </source>
</evidence>
<protein>
    <submittedName>
        <fullName evidence="5">PAS domain-containing protein</fullName>
    </submittedName>
</protein>
<dbReference type="PANTHER" id="PTHR47429:SF2">
    <property type="entry name" value="PROTEIN TWIN LOV 1"/>
    <property type="match status" value="1"/>
</dbReference>
<evidence type="ECO:0000259" key="4">
    <source>
        <dbReference type="PROSITE" id="PS50112"/>
    </source>
</evidence>
<feature type="domain" description="PAS" evidence="4">
    <location>
        <begin position="85"/>
        <end position="146"/>
    </location>
</feature>
<dbReference type="EMBL" id="JAJAPW010000003">
    <property type="protein sequence ID" value="MCB4798767.1"/>
    <property type="molecule type" value="Genomic_DNA"/>
</dbReference>
<dbReference type="PROSITE" id="PS50112">
    <property type="entry name" value="PAS"/>
    <property type="match status" value="1"/>
</dbReference>
<dbReference type="AlphaFoldDB" id="A0A9X1I211"/>
<dbReference type="SUPFAM" id="SSF55785">
    <property type="entry name" value="PYP-like sensor domain (PAS domain)"/>
    <property type="match status" value="1"/>
</dbReference>
<dbReference type="InterPro" id="IPR000014">
    <property type="entry name" value="PAS"/>
</dbReference>
<dbReference type="NCBIfam" id="TIGR00229">
    <property type="entry name" value="sensory_box"/>
    <property type="match status" value="1"/>
</dbReference>
<sequence length="189" mass="21826">MKHALNKMLALDLFLSTLNEADYKATMHSIQPDLSVSVPLISWDIISQQRGIHLNAIERTQDINKVKDLAKKLHWENNIDAIFKEELFEAIVITDLQQRIVWVNKGFTAMTGYSKLEALNKTPKFLQGPETDVKTKQSINKQLQKCKPFKEVVTNYKKNGTTYKCEIKIFPLKTYTEETHFVALERKVS</sequence>